<evidence type="ECO:0000313" key="2">
    <source>
        <dbReference type="Proteomes" id="UP001139644"/>
    </source>
</evidence>
<dbReference type="AlphaFoldDB" id="A0A9X1GCT2"/>
<reference evidence="1" key="1">
    <citation type="journal article" date="2022" name="J. Anim. Sci.">
        <title>Whole genome sequence analyses-based assessment of virulence potential and antimicrobial susceptibilities and resistance of Enterococcus faecium strains isolated from commercial swine and cattle probiotic products.</title>
        <authorList>
            <person name="Shridhar P.B."/>
            <person name="Amachawadi R.G."/>
            <person name="Tokach M."/>
            <person name="Patel I."/>
            <person name="Gangiredla J."/>
            <person name="Mammel M."/>
            <person name="Nagaraja T.G."/>
        </authorList>
    </citation>
    <scope>NUCLEOTIDE SEQUENCE</scope>
    <source>
        <strain evidence="1">EF215</strain>
    </source>
</reference>
<comment type="caution">
    <text evidence="1">The sequence shown here is derived from an EMBL/GenBank/DDBJ whole genome shotgun (WGS) entry which is preliminary data.</text>
</comment>
<protein>
    <submittedName>
        <fullName evidence="1">Uncharacterized protein</fullName>
    </submittedName>
</protein>
<gene>
    <name evidence="1" type="ORF">KYX88_08655</name>
</gene>
<feature type="non-terminal residue" evidence="1">
    <location>
        <position position="1"/>
    </location>
</feature>
<organism evidence="1 2">
    <name type="scientific">Enterococcus faecium</name>
    <name type="common">Streptococcus faecium</name>
    <dbReference type="NCBI Taxonomy" id="1352"/>
    <lineage>
        <taxon>Bacteria</taxon>
        <taxon>Bacillati</taxon>
        <taxon>Bacillota</taxon>
        <taxon>Bacilli</taxon>
        <taxon>Lactobacillales</taxon>
        <taxon>Enterococcaceae</taxon>
        <taxon>Enterococcus</taxon>
    </lineage>
</organism>
<name>A0A9X1GCT2_ENTFC</name>
<evidence type="ECO:0000313" key="1">
    <source>
        <dbReference type="EMBL" id="MBX4222886.1"/>
    </source>
</evidence>
<dbReference type="Proteomes" id="UP001139644">
    <property type="component" value="Unassembled WGS sequence"/>
</dbReference>
<proteinExistence type="predicted"/>
<accession>A0A9X1GCT2</accession>
<dbReference type="EMBL" id="JAIFOC010000063">
    <property type="protein sequence ID" value="MBX4222886.1"/>
    <property type="molecule type" value="Genomic_DNA"/>
</dbReference>
<dbReference type="RefSeq" id="WP_220715795.1">
    <property type="nucleotide sequence ID" value="NZ_JAIFOC010000063.1"/>
</dbReference>
<sequence length="75" mass="8433">FVTITNDLMQTFLAQVTISNKYKKLFFELVPCDSELNGRLTTSFLNGVQKLASAVISPTKLKTLRNCFYLAVLIT</sequence>